<evidence type="ECO:0000259" key="1">
    <source>
        <dbReference type="Pfam" id="PF04149"/>
    </source>
</evidence>
<dbReference type="Proteomes" id="UP000662939">
    <property type="component" value="Chromosome"/>
</dbReference>
<protein>
    <submittedName>
        <fullName evidence="2">DUF397 domain-containing protein</fullName>
    </submittedName>
</protein>
<evidence type="ECO:0000313" key="3">
    <source>
        <dbReference type="Proteomes" id="UP000662939"/>
    </source>
</evidence>
<proteinExistence type="predicted"/>
<gene>
    <name evidence="2" type="ORF">JQS30_11555</name>
</gene>
<feature type="domain" description="DUF397" evidence="1">
    <location>
        <begin position="3"/>
        <end position="56"/>
    </location>
</feature>
<dbReference type="InterPro" id="IPR007278">
    <property type="entry name" value="DUF397"/>
</dbReference>
<name>A0A895XLJ8_9ACTN</name>
<dbReference type="AlphaFoldDB" id="A0A895XLJ8"/>
<organism evidence="2 3">
    <name type="scientific">Natronoglycomyces albus</name>
    <dbReference type="NCBI Taxonomy" id="2811108"/>
    <lineage>
        <taxon>Bacteria</taxon>
        <taxon>Bacillati</taxon>
        <taxon>Actinomycetota</taxon>
        <taxon>Actinomycetes</taxon>
        <taxon>Glycomycetales</taxon>
        <taxon>Glycomycetaceae</taxon>
        <taxon>Natronoglycomyces</taxon>
    </lineage>
</organism>
<dbReference type="Pfam" id="PF04149">
    <property type="entry name" value="DUF397"/>
    <property type="match status" value="1"/>
</dbReference>
<keyword evidence="3" id="KW-1185">Reference proteome</keyword>
<dbReference type="KEGG" id="nav:JQS30_11555"/>
<sequence length="57" mass="6436">MTNWRKSSRSNSQGQQCVEVRSGRVVMQLRDSKLGDVSPVFDMAPAEFSTFLSSLKR</sequence>
<evidence type="ECO:0000313" key="2">
    <source>
        <dbReference type="EMBL" id="QSB04423.1"/>
    </source>
</evidence>
<reference evidence="2" key="1">
    <citation type="submission" date="2021-02" db="EMBL/GenBank/DDBJ databases">
        <title>Natronoglycomyces albus gen. nov., sp. nov, a haloalkaliphilic actinobacterium from a soda solonchak soil.</title>
        <authorList>
            <person name="Sorokin D.Y."/>
            <person name="Khijniak T.V."/>
            <person name="Zakharycheva A.P."/>
            <person name="Boueva O.V."/>
            <person name="Ariskina E.V."/>
            <person name="Hahnke R.L."/>
            <person name="Bunk B."/>
            <person name="Sproer C."/>
            <person name="Schumann P."/>
            <person name="Evtushenko L.I."/>
            <person name="Kublanov I.V."/>
        </authorList>
    </citation>
    <scope>NUCLEOTIDE SEQUENCE</scope>
    <source>
        <strain evidence="2">DSM 106290</strain>
    </source>
</reference>
<accession>A0A895XLJ8</accession>
<dbReference type="EMBL" id="CP070496">
    <property type="protein sequence ID" value="QSB04423.1"/>
    <property type="molecule type" value="Genomic_DNA"/>
</dbReference>
<dbReference type="RefSeq" id="WP_213170420.1">
    <property type="nucleotide sequence ID" value="NZ_CP070496.1"/>
</dbReference>